<accession>A0A7C8NKY3</accession>
<proteinExistence type="predicted"/>
<evidence type="ECO:0000313" key="3">
    <source>
        <dbReference type="Proteomes" id="UP000475325"/>
    </source>
</evidence>
<reference evidence="2 3" key="1">
    <citation type="submission" date="2019-06" db="EMBL/GenBank/DDBJ databases">
        <authorList>
            <person name="Palmer J.M."/>
        </authorList>
    </citation>
    <scope>NUCLEOTIDE SEQUENCE [LARGE SCALE GENOMIC DNA]</scope>
    <source>
        <strain evidence="2 3">TWF102</strain>
    </source>
</reference>
<feature type="region of interest" description="Disordered" evidence="1">
    <location>
        <begin position="1"/>
        <end position="26"/>
    </location>
</feature>
<evidence type="ECO:0000256" key="1">
    <source>
        <dbReference type="SAM" id="MobiDB-lite"/>
    </source>
</evidence>
<sequence>MSSQQMSSRKRKADYTSEYSDMGPKRFRVNCAGSNGPCREEHILRGARGDHPRANSWLEPPTYNGESPTGQKLQPQHLRSSGNIIRDWISAIST</sequence>
<name>A0A7C8NKY3_ORBOL</name>
<protein>
    <submittedName>
        <fullName evidence="2">Uncharacterized protein</fullName>
    </submittedName>
</protein>
<dbReference type="Proteomes" id="UP000475325">
    <property type="component" value="Unassembled WGS sequence"/>
</dbReference>
<comment type="caution">
    <text evidence="2">The sequence shown here is derived from an EMBL/GenBank/DDBJ whole genome shotgun (WGS) entry which is preliminary data.</text>
</comment>
<feature type="region of interest" description="Disordered" evidence="1">
    <location>
        <begin position="45"/>
        <end position="78"/>
    </location>
</feature>
<evidence type="ECO:0000313" key="2">
    <source>
        <dbReference type="EMBL" id="KAF3113573.1"/>
    </source>
</evidence>
<gene>
    <name evidence="2" type="ORF">TWF102_000228</name>
</gene>
<dbReference type="AlphaFoldDB" id="A0A7C8NKY3"/>
<dbReference type="EMBL" id="WIQW01000001">
    <property type="protein sequence ID" value="KAF3113573.1"/>
    <property type="molecule type" value="Genomic_DNA"/>
</dbReference>
<organism evidence="2 3">
    <name type="scientific">Orbilia oligospora</name>
    <name type="common">Nematode-trapping fungus</name>
    <name type="synonym">Arthrobotrys oligospora</name>
    <dbReference type="NCBI Taxonomy" id="2813651"/>
    <lineage>
        <taxon>Eukaryota</taxon>
        <taxon>Fungi</taxon>
        <taxon>Dikarya</taxon>
        <taxon>Ascomycota</taxon>
        <taxon>Pezizomycotina</taxon>
        <taxon>Orbiliomycetes</taxon>
        <taxon>Orbiliales</taxon>
        <taxon>Orbiliaceae</taxon>
        <taxon>Orbilia</taxon>
    </lineage>
</organism>
<feature type="compositionally biased region" description="Polar residues" evidence="1">
    <location>
        <begin position="64"/>
        <end position="78"/>
    </location>
</feature>